<protein>
    <submittedName>
        <fullName evidence="4">Uncharacterized protein</fullName>
    </submittedName>
</protein>
<dbReference type="Proteomes" id="UP001461498">
    <property type="component" value="Unassembled WGS sequence"/>
</dbReference>
<evidence type="ECO:0000256" key="2">
    <source>
        <dbReference type="SAM" id="Phobius"/>
    </source>
</evidence>
<evidence type="ECO:0000313" key="5">
    <source>
        <dbReference type="Proteomes" id="UP001461498"/>
    </source>
</evidence>
<feature type="region of interest" description="Disordered" evidence="1">
    <location>
        <begin position="712"/>
        <end position="733"/>
    </location>
</feature>
<name>A0AAW1D6Y5_9HEMI</name>
<organism evidence="4 5">
    <name type="scientific">Rhynocoris fuscipes</name>
    <dbReference type="NCBI Taxonomy" id="488301"/>
    <lineage>
        <taxon>Eukaryota</taxon>
        <taxon>Metazoa</taxon>
        <taxon>Ecdysozoa</taxon>
        <taxon>Arthropoda</taxon>
        <taxon>Hexapoda</taxon>
        <taxon>Insecta</taxon>
        <taxon>Pterygota</taxon>
        <taxon>Neoptera</taxon>
        <taxon>Paraneoptera</taxon>
        <taxon>Hemiptera</taxon>
        <taxon>Heteroptera</taxon>
        <taxon>Panheteroptera</taxon>
        <taxon>Cimicomorpha</taxon>
        <taxon>Reduviidae</taxon>
        <taxon>Harpactorinae</taxon>
        <taxon>Harpactorini</taxon>
        <taxon>Rhynocoris</taxon>
    </lineage>
</organism>
<dbReference type="EMBL" id="JAPXFL010000005">
    <property type="protein sequence ID" value="KAK9506302.1"/>
    <property type="molecule type" value="Genomic_DNA"/>
</dbReference>
<feature type="transmembrane region" description="Helical" evidence="2">
    <location>
        <begin position="1094"/>
        <end position="1112"/>
    </location>
</feature>
<feature type="compositionally biased region" description="Basic and acidic residues" evidence="1">
    <location>
        <begin position="398"/>
        <end position="417"/>
    </location>
</feature>
<keyword evidence="2" id="KW-0812">Transmembrane</keyword>
<evidence type="ECO:0000256" key="1">
    <source>
        <dbReference type="SAM" id="MobiDB-lite"/>
    </source>
</evidence>
<keyword evidence="3" id="KW-0732">Signal</keyword>
<dbReference type="AlphaFoldDB" id="A0AAW1D6Y5"/>
<evidence type="ECO:0000256" key="3">
    <source>
        <dbReference type="SAM" id="SignalP"/>
    </source>
</evidence>
<feature type="region of interest" description="Disordered" evidence="1">
    <location>
        <begin position="537"/>
        <end position="573"/>
    </location>
</feature>
<reference evidence="4 5" key="1">
    <citation type="submission" date="2022-12" db="EMBL/GenBank/DDBJ databases">
        <title>Chromosome-level genome assembly of true bugs.</title>
        <authorList>
            <person name="Ma L."/>
            <person name="Li H."/>
        </authorList>
    </citation>
    <scope>NUCLEOTIDE SEQUENCE [LARGE SCALE GENOMIC DNA]</scope>
    <source>
        <strain evidence="4">Lab_2022b</strain>
    </source>
</reference>
<feature type="compositionally biased region" description="Basic and acidic residues" evidence="1">
    <location>
        <begin position="549"/>
        <end position="560"/>
    </location>
</feature>
<dbReference type="PROSITE" id="PS51257">
    <property type="entry name" value="PROKAR_LIPOPROTEIN"/>
    <property type="match status" value="1"/>
</dbReference>
<keyword evidence="2" id="KW-1133">Transmembrane helix</keyword>
<feature type="chain" id="PRO_5043317950" evidence="3">
    <location>
        <begin position="32"/>
        <end position="1118"/>
    </location>
</feature>
<comment type="caution">
    <text evidence="4">The sequence shown here is derived from an EMBL/GenBank/DDBJ whole genome shotgun (WGS) entry which is preliminary data.</text>
</comment>
<feature type="signal peptide" evidence="3">
    <location>
        <begin position="1"/>
        <end position="31"/>
    </location>
</feature>
<sequence>MRKTRLVILPGARCLHQLGFLLLFLACPTIAFKGQENRDIQPFSRLLILKQNWIPSNTGKGIGCEGNIESLDVRLGIWNSDNGNGNFCHNNNTENFLNSSTDKEHFKTFEKKSDPLYVSWFQKEGLNSRRLQRQVRSLADVKRVQLDNTRRIHLDTRRDSLSRSFSRSRFEKRAENGRVQLVQERRARRNSLDSVRSRSNSFVQNKIRDIDSMNSRRITARRDVRLLTENRFNSEKSRRLDFAQRRSDHLMNPSTIRTVREQNDIQNRRSARYVRENSENALNPSLQKSIVEREVRRISRNTVDRKSENNRIETRRESRIFSRENTIQRRFLSRDSPMVRTRDERISDNRRSRHFSEKRISLSSENGRISVRENSLVRSTRNNEDRITLDRQISSRKTEFRSLTREKRSVESMDRNSLRHTSTQRIRLSRVNSVERSFNRENSFIYSVRGNHNRNNLIRDNSLSRSEPRNLEGRRTFIRESNFRRSLARDERHSEGRRILDRELPLTYTLRRNSERRTNDIRDASLRRSLQRTFMERRTVGQESLSMQRDLEYRRSERRSASPSQSIRRISEERRLSDRDISSAYSSRRNSELTRTLRRSDSSLRLSQRYSERRVLDRESLSTRRYSEYERSAARDDSRLSSLQRVHLNRRSLTLEPVRTNFPERRSDIRTDSIERRIDDRRTRDTASRELLQRNLETRRYSDRKAREIPLFRSEHSRKSRETSFRLNSRRSDNAGTLRRENVLIQPSRFNTRFDNERRMTVETSVLRENRLSTPTKRSDRRNNDLASGTLVKMAGNRFDDRRFSVTSQSVRRALEKTLHRRTLKSGERNNFAMNNNFRNVDLNKLTSENTRRISDERIGVPSFRINNRDEPNRRVVRDERFIQRTIRNDRFVQKSLPAEFRSERKFTRNSNVNENLIRNMEKRSDLSMTRRLTDSRENIRFERKSSRITRTSTDLSDNTKFLVRSLESSVLAERRNSRQIRQQPSYDQSFARLTEKSSARFQYRHNNNRFRETKNNAFNSKQSDEQSKIHSWFSKLFDGIKQAGKDLYDGTEKLISLELINIPSIKGNGAILEDFQDNMDGLWDNKRQVGNSYLAGAITGGIICASFYLNVQKREIY</sequence>
<accession>A0AAW1D6Y5</accession>
<feature type="region of interest" description="Disordered" evidence="1">
    <location>
        <begin position="398"/>
        <end position="422"/>
    </location>
</feature>
<evidence type="ECO:0000313" key="4">
    <source>
        <dbReference type="EMBL" id="KAK9506302.1"/>
    </source>
</evidence>
<gene>
    <name evidence="4" type="ORF">O3M35_008261</name>
</gene>
<keyword evidence="5" id="KW-1185">Reference proteome</keyword>
<proteinExistence type="predicted"/>
<keyword evidence="2" id="KW-0472">Membrane</keyword>